<sequence>MTLDDLLPAFVTVDGLDGRVARVHLPDGAVAVWSLASLPRGVREGDVVRLTVTAGDLDVEIDPARTREGQADALRARGARNATGPTGGVDL</sequence>
<evidence type="ECO:0008006" key="4">
    <source>
        <dbReference type="Google" id="ProtNLM"/>
    </source>
</evidence>
<dbReference type="Proteomes" id="UP000600547">
    <property type="component" value="Unassembled WGS sequence"/>
</dbReference>
<evidence type="ECO:0000256" key="1">
    <source>
        <dbReference type="SAM" id="MobiDB-lite"/>
    </source>
</evidence>
<accession>A0A8H9GWB3</accession>
<comment type="caution">
    <text evidence="2">The sequence shown here is derived from an EMBL/GenBank/DDBJ whole genome shotgun (WGS) entry which is preliminary data.</text>
</comment>
<dbReference type="AlphaFoldDB" id="A0A8H9GWB3"/>
<name>A0A8H9GWB3_9DEIO</name>
<evidence type="ECO:0000313" key="2">
    <source>
        <dbReference type="EMBL" id="GGM54352.1"/>
    </source>
</evidence>
<feature type="region of interest" description="Disordered" evidence="1">
    <location>
        <begin position="68"/>
        <end position="91"/>
    </location>
</feature>
<gene>
    <name evidence="2" type="ORF">GCM10008956_32810</name>
</gene>
<organism evidence="2 3">
    <name type="scientific">Deinococcus arenae</name>
    <dbReference type="NCBI Taxonomy" id="1452751"/>
    <lineage>
        <taxon>Bacteria</taxon>
        <taxon>Thermotogati</taxon>
        <taxon>Deinococcota</taxon>
        <taxon>Deinococci</taxon>
        <taxon>Deinococcales</taxon>
        <taxon>Deinococcaceae</taxon>
        <taxon>Deinococcus</taxon>
    </lineage>
</organism>
<protein>
    <recommendedName>
        <fullName evidence="4">DUF3006 domain-containing protein</fullName>
    </recommendedName>
</protein>
<dbReference type="EMBL" id="BMQG01000015">
    <property type="protein sequence ID" value="GGM54352.1"/>
    <property type="molecule type" value="Genomic_DNA"/>
</dbReference>
<keyword evidence="3" id="KW-1185">Reference proteome</keyword>
<evidence type="ECO:0000313" key="3">
    <source>
        <dbReference type="Proteomes" id="UP000600547"/>
    </source>
</evidence>
<reference evidence="3" key="1">
    <citation type="journal article" date="2019" name="Int. J. Syst. Evol. Microbiol.">
        <title>The Global Catalogue of Microorganisms (GCM) 10K type strain sequencing project: providing services to taxonomists for standard genome sequencing and annotation.</title>
        <authorList>
            <consortium name="The Broad Institute Genomics Platform"/>
            <consortium name="The Broad Institute Genome Sequencing Center for Infectious Disease"/>
            <person name="Wu L."/>
            <person name="Ma J."/>
        </authorList>
    </citation>
    <scope>NUCLEOTIDE SEQUENCE [LARGE SCALE GENOMIC DNA]</scope>
    <source>
        <strain evidence="3">JCM 31047</strain>
    </source>
</reference>
<proteinExistence type="predicted"/>
<dbReference type="RefSeq" id="WP_189062726.1">
    <property type="nucleotide sequence ID" value="NZ_BMQG01000015.1"/>
</dbReference>